<gene>
    <name evidence="2" type="ORF">NEJAP_2459</name>
</gene>
<name>A0A7R6SW90_9GAMM</name>
<evidence type="ECO:0000259" key="1">
    <source>
        <dbReference type="Pfam" id="PF07700"/>
    </source>
</evidence>
<feature type="domain" description="Heme NO-binding" evidence="1">
    <location>
        <begin position="2"/>
        <end position="161"/>
    </location>
</feature>
<dbReference type="InterPro" id="IPR038158">
    <property type="entry name" value="H-NOX_domain_sf"/>
</dbReference>
<dbReference type="InterPro" id="IPR024096">
    <property type="entry name" value="NO_sig/Golgi_transp_ligand-bd"/>
</dbReference>
<dbReference type="PANTHER" id="PTHR45655">
    <property type="entry name" value="GUANYLATE CYCLASE SOLUBLE SUBUNIT BETA-2"/>
    <property type="match status" value="1"/>
</dbReference>
<evidence type="ECO:0000313" key="2">
    <source>
        <dbReference type="EMBL" id="BBB30404.1"/>
    </source>
</evidence>
<sequence>MKGVIFNILEEMVEEHCGMAVWNEILNENLSDDGVYTASESYPDEKLFSLVGAVCDRTKLPMEKVVGDFGEFLFTGLASRHPTFLENPTDLKSFLKSIHSVIHVEVRKLYDNPNLPSFEYNEPDSDVLVMTYRSPRKLCILAEGLVRGAAAHYKTNIEINHPVCMHKGADCCELHVRFLP</sequence>
<keyword evidence="3" id="KW-1185">Reference proteome</keyword>
<dbReference type="SUPFAM" id="SSF111126">
    <property type="entry name" value="Ligand-binding domain in the NO signalling and Golgi transport"/>
    <property type="match status" value="1"/>
</dbReference>
<dbReference type="Pfam" id="PF07700">
    <property type="entry name" value="HNOB"/>
    <property type="match status" value="1"/>
</dbReference>
<dbReference type="GO" id="GO:0020037">
    <property type="term" value="F:heme binding"/>
    <property type="evidence" value="ECO:0007669"/>
    <property type="project" value="InterPro"/>
</dbReference>
<organism evidence="2 3">
    <name type="scientific">Neptunomonas japonica JAMM 1380</name>
    <dbReference type="NCBI Taxonomy" id="1441457"/>
    <lineage>
        <taxon>Bacteria</taxon>
        <taxon>Pseudomonadati</taxon>
        <taxon>Pseudomonadota</taxon>
        <taxon>Gammaproteobacteria</taxon>
        <taxon>Oceanospirillales</taxon>
        <taxon>Oceanospirillaceae</taxon>
        <taxon>Neptunomonas</taxon>
    </lineage>
</organism>
<dbReference type="InterPro" id="IPR011644">
    <property type="entry name" value="Heme_NO-bd"/>
</dbReference>
<dbReference type="AlphaFoldDB" id="A0A7R6SW90"/>
<dbReference type="Proteomes" id="UP000595332">
    <property type="component" value="Chromosome"/>
</dbReference>
<dbReference type="Gene3D" id="3.90.1520.10">
    <property type="entry name" value="H-NOX domain"/>
    <property type="match status" value="1"/>
</dbReference>
<dbReference type="EMBL" id="AP014546">
    <property type="protein sequence ID" value="BBB30404.1"/>
    <property type="molecule type" value="Genomic_DNA"/>
</dbReference>
<protein>
    <recommendedName>
        <fullName evidence="1">Heme NO-binding domain-containing protein</fullName>
    </recommendedName>
</protein>
<evidence type="ECO:0000313" key="3">
    <source>
        <dbReference type="Proteomes" id="UP000595332"/>
    </source>
</evidence>
<dbReference type="PANTHER" id="PTHR45655:SF13">
    <property type="entry name" value="SOLUBLE GUANYLATE CYCLASE GCY-32-RELATED"/>
    <property type="match status" value="1"/>
</dbReference>
<proteinExistence type="predicted"/>
<dbReference type="RefSeq" id="WP_201347594.1">
    <property type="nucleotide sequence ID" value="NZ_AP014546.1"/>
</dbReference>
<dbReference type="KEGG" id="njp:NEJAP_2459"/>
<accession>A0A7R6SW90</accession>
<reference evidence="2 3" key="1">
    <citation type="journal article" date="2008" name="Int. J. Syst. Evol. Microbiol.">
        <title>Neptunomonas japonica sp. nov., an Osedax japonicus symbiont-like bacterium isolated from sediment adjacent to sperm whale carcasses off Kagoshima, Japan.</title>
        <authorList>
            <person name="Miyazaki M."/>
            <person name="Nogi Y."/>
            <person name="Fujiwara Y."/>
            <person name="Kawato M."/>
            <person name="Kubokawa K."/>
            <person name="Horikoshi K."/>
        </authorList>
    </citation>
    <scope>NUCLEOTIDE SEQUENCE [LARGE SCALE GENOMIC DNA]</scope>
    <source>
        <strain evidence="2 3">JAMM 1380</strain>
    </source>
</reference>